<dbReference type="InterPro" id="IPR050715">
    <property type="entry name" value="LRR-SigEffector_domain"/>
</dbReference>
<dbReference type="PANTHER" id="PTHR45752">
    <property type="entry name" value="LEUCINE-RICH REPEAT-CONTAINING"/>
    <property type="match status" value="1"/>
</dbReference>
<dbReference type="OrthoDB" id="2021138at2759"/>
<dbReference type="InterPro" id="IPR032675">
    <property type="entry name" value="LRR_dom_sf"/>
</dbReference>
<keyword evidence="3" id="KW-0812">Transmembrane</keyword>
<reference evidence="6" key="3">
    <citation type="submission" date="2015-06" db="UniProtKB">
        <authorList>
            <consortium name="EnsemblMetazoa"/>
        </authorList>
    </citation>
    <scope>IDENTIFICATION</scope>
</reference>
<reference evidence="7" key="1">
    <citation type="submission" date="2012-12" db="EMBL/GenBank/DDBJ databases">
        <authorList>
            <person name="Hellsten U."/>
            <person name="Grimwood J."/>
            <person name="Chapman J.A."/>
            <person name="Shapiro H."/>
            <person name="Aerts A."/>
            <person name="Otillar R.P."/>
            <person name="Terry A.Y."/>
            <person name="Boore J.L."/>
            <person name="Simakov O."/>
            <person name="Marletaz F."/>
            <person name="Cho S.-J."/>
            <person name="Edsinger-Gonzales E."/>
            <person name="Havlak P."/>
            <person name="Kuo D.-H."/>
            <person name="Larsson T."/>
            <person name="Lv J."/>
            <person name="Arendt D."/>
            <person name="Savage R."/>
            <person name="Osoegawa K."/>
            <person name="de Jong P."/>
            <person name="Lindberg D.R."/>
            <person name="Seaver E.C."/>
            <person name="Weisblat D.A."/>
            <person name="Putnam N.H."/>
            <person name="Grigoriev I.V."/>
            <person name="Rokhsar D.S."/>
        </authorList>
    </citation>
    <scope>NUCLEOTIDE SEQUENCE</scope>
    <source>
        <strain evidence="7">I ESC-2004</strain>
    </source>
</reference>
<dbReference type="Pfam" id="PF23598">
    <property type="entry name" value="LRR_14"/>
    <property type="match status" value="1"/>
</dbReference>
<dbReference type="SUPFAM" id="SSF52058">
    <property type="entry name" value="L domain-like"/>
    <property type="match status" value="1"/>
</dbReference>
<dbReference type="PROSITE" id="PS51450">
    <property type="entry name" value="LRR"/>
    <property type="match status" value="4"/>
</dbReference>
<evidence type="ECO:0000256" key="3">
    <source>
        <dbReference type="SAM" id="Phobius"/>
    </source>
</evidence>
<dbReference type="SMART" id="SM00369">
    <property type="entry name" value="LRR_TYP"/>
    <property type="match status" value="7"/>
</dbReference>
<dbReference type="EMBL" id="AMQN01008651">
    <property type="status" value="NOT_ANNOTATED_CDS"/>
    <property type="molecule type" value="Genomic_DNA"/>
</dbReference>
<dbReference type="AlphaFoldDB" id="R7U980"/>
<dbReference type="InterPro" id="IPR001611">
    <property type="entry name" value="Leu-rich_rpt"/>
</dbReference>
<evidence type="ECO:0000256" key="1">
    <source>
        <dbReference type="ARBA" id="ARBA00022614"/>
    </source>
</evidence>
<dbReference type="Gene3D" id="3.80.10.10">
    <property type="entry name" value="Ribonuclease Inhibitor"/>
    <property type="match status" value="2"/>
</dbReference>
<dbReference type="STRING" id="283909.R7U980"/>
<feature type="transmembrane region" description="Helical" evidence="3">
    <location>
        <begin position="44"/>
        <end position="67"/>
    </location>
</feature>
<dbReference type="EnsemblMetazoa" id="CapteT191186">
    <property type="protein sequence ID" value="CapteP191186"/>
    <property type="gene ID" value="CapteG191186"/>
</dbReference>
<dbReference type="InterPro" id="IPR003591">
    <property type="entry name" value="Leu-rich_rpt_typical-subtyp"/>
</dbReference>
<dbReference type="OMA" id="ECCRANK"/>
<dbReference type="SMART" id="SM00364">
    <property type="entry name" value="LRR_BAC"/>
    <property type="match status" value="8"/>
</dbReference>
<evidence type="ECO:0000256" key="2">
    <source>
        <dbReference type="ARBA" id="ARBA00022737"/>
    </source>
</evidence>
<keyword evidence="3" id="KW-1133">Transmembrane helix</keyword>
<evidence type="ECO:0000259" key="4">
    <source>
        <dbReference type="Pfam" id="PF23598"/>
    </source>
</evidence>
<protein>
    <recommendedName>
        <fullName evidence="4">Disease resistance R13L4/SHOC-2-like LRR domain-containing protein</fullName>
    </recommendedName>
</protein>
<gene>
    <name evidence="5" type="ORF">CAPTEDRAFT_191186</name>
</gene>
<feature type="domain" description="Disease resistance R13L4/SHOC-2-like LRR" evidence="4">
    <location>
        <begin position="182"/>
        <end position="285"/>
    </location>
</feature>
<reference evidence="5 7" key="2">
    <citation type="journal article" date="2013" name="Nature">
        <title>Insights into bilaterian evolution from three spiralian genomes.</title>
        <authorList>
            <person name="Simakov O."/>
            <person name="Marletaz F."/>
            <person name="Cho S.J."/>
            <person name="Edsinger-Gonzales E."/>
            <person name="Havlak P."/>
            <person name="Hellsten U."/>
            <person name="Kuo D.H."/>
            <person name="Larsson T."/>
            <person name="Lv J."/>
            <person name="Arendt D."/>
            <person name="Savage R."/>
            <person name="Osoegawa K."/>
            <person name="de Jong P."/>
            <person name="Grimwood J."/>
            <person name="Chapman J.A."/>
            <person name="Shapiro H."/>
            <person name="Aerts A."/>
            <person name="Otillar R.P."/>
            <person name="Terry A.Y."/>
            <person name="Boore J.L."/>
            <person name="Grigoriev I.V."/>
            <person name="Lindberg D.R."/>
            <person name="Seaver E.C."/>
            <person name="Weisblat D.A."/>
            <person name="Putnam N.H."/>
            <person name="Rokhsar D.S."/>
        </authorList>
    </citation>
    <scope>NUCLEOTIDE SEQUENCE</scope>
    <source>
        <strain evidence="5 7">I ESC-2004</strain>
    </source>
</reference>
<keyword evidence="7" id="KW-1185">Reference proteome</keyword>
<evidence type="ECO:0000313" key="7">
    <source>
        <dbReference type="Proteomes" id="UP000014760"/>
    </source>
</evidence>
<sequence length="488" mass="54932">MLSEYNFLVEPIVLKDESIKISIMQGFIDDLYIVLSIHARTTTIALALTGSLCASLILIIIGVSSLIQNPPEVHKVKPRSQRLKNRILYPEDCFTVRRLRPIYPRQSYGRNIAEGTVTQYQSGKTDAISLSNCGLKSIKRSPTDLNLSHLQLTACPARLGFLGPQLTSLNLSSNKLTELPPEVGCLVGLKYLYLRGNQLTTLPHSLCHLNNLQALDVQHNLFDEFPSCLPHMEGLQCLRIDSNSLTSIPAVIKSLYNLREFSIAFNQISHIPEEISQLRNLQVLLLSHNMLTHVPSNLGSLKHLVKLDVSYNKIFTLPSSIVWCSRLNTLLANHNRLVKLPEKIGHLFTLKEINIQCNRLSYLPASVMLMDLKVFKVTGNPLLTSAPKANEQTCCQAWQPLKLIELSAHVIHNQQLRWQPGSLPTELSDLLRSVKFCIHCDRPLFISFIQSSAFSSCLNGTQLPFYQFICPYPNSCSFKTEYFSLDVK</sequence>
<dbReference type="Proteomes" id="UP000014760">
    <property type="component" value="Unassembled WGS sequence"/>
</dbReference>
<organism evidence="5">
    <name type="scientific">Capitella teleta</name>
    <name type="common">Polychaete worm</name>
    <dbReference type="NCBI Taxonomy" id="283909"/>
    <lineage>
        <taxon>Eukaryota</taxon>
        <taxon>Metazoa</taxon>
        <taxon>Spiralia</taxon>
        <taxon>Lophotrochozoa</taxon>
        <taxon>Annelida</taxon>
        <taxon>Polychaeta</taxon>
        <taxon>Sedentaria</taxon>
        <taxon>Scolecida</taxon>
        <taxon>Capitellidae</taxon>
        <taxon>Capitella</taxon>
    </lineage>
</organism>
<dbReference type="PANTHER" id="PTHR45752:SF198">
    <property type="entry name" value="LEUCINE-RICH REPEAT-CONTAINING PROTEIN 40"/>
    <property type="match status" value="1"/>
</dbReference>
<proteinExistence type="predicted"/>
<dbReference type="EMBL" id="KB303655">
    <property type="protein sequence ID" value="ELU02905.1"/>
    <property type="molecule type" value="Genomic_DNA"/>
</dbReference>
<dbReference type="HOGENOM" id="CLU_559282_0_0_1"/>
<dbReference type="InterPro" id="IPR055414">
    <property type="entry name" value="LRR_R13L4/SHOC2-like"/>
</dbReference>
<keyword evidence="2" id="KW-0677">Repeat</keyword>
<name>R7U980_CAPTE</name>
<accession>R7U980</accession>
<evidence type="ECO:0000313" key="5">
    <source>
        <dbReference type="EMBL" id="ELU02905.1"/>
    </source>
</evidence>
<evidence type="ECO:0000313" key="6">
    <source>
        <dbReference type="EnsemblMetazoa" id="CapteP191186"/>
    </source>
</evidence>
<keyword evidence="1" id="KW-0433">Leucine-rich repeat</keyword>
<keyword evidence="3" id="KW-0472">Membrane</keyword>